<reference evidence="1 2" key="1">
    <citation type="submission" date="2020-08" db="EMBL/GenBank/DDBJ databases">
        <title>Genomic Encyclopedia of Type Strains, Phase IV (KMG-IV): sequencing the most valuable type-strain genomes for metagenomic binning, comparative biology and taxonomic classification.</title>
        <authorList>
            <person name="Goeker M."/>
        </authorList>
    </citation>
    <scope>NUCLEOTIDE SEQUENCE [LARGE SCALE GENOMIC DNA]</scope>
    <source>
        <strain evidence="1 2">DSM 17328</strain>
    </source>
</reference>
<dbReference type="AlphaFoldDB" id="A0A7W7B1I8"/>
<protein>
    <recommendedName>
        <fullName evidence="3">VOC family protein</fullName>
    </recommendedName>
</protein>
<dbReference type="EMBL" id="JACHNZ010000020">
    <property type="protein sequence ID" value="MBB4632319.1"/>
    <property type="molecule type" value="Genomic_DNA"/>
</dbReference>
<comment type="caution">
    <text evidence="1">The sequence shown here is derived from an EMBL/GenBank/DDBJ whole genome shotgun (WGS) entry which is preliminary data.</text>
</comment>
<evidence type="ECO:0008006" key="3">
    <source>
        <dbReference type="Google" id="ProtNLM"/>
    </source>
</evidence>
<sequence>MRTLNFGQPMGAIMQVAYIVPDITAAMKHYMPRLNCGPWFVIEHFPLLDAQYRGQPTELDITLAIGFSGSMSFELIQQNNWETPSVYTEVQQKRGWGFHHFAVSCADFDADVAKYQAQGHDMALYGVAGVGARAAYMDTSDVLPGMIELIEMTDQTEAFFTMMQAASQNWDGSDPIRVLQPPAA</sequence>
<evidence type="ECO:0000313" key="1">
    <source>
        <dbReference type="EMBL" id="MBB4632319.1"/>
    </source>
</evidence>
<keyword evidence="2" id="KW-1185">Reference proteome</keyword>
<dbReference type="Pfam" id="PF13669">
    <property type="entry name" value="Glyoxalase_4"/>
    <property type="match status" value="1"/>
</dbReference>
<evidence type="ECO:0000313" key="2">
    <source>
        <dbReference type="Proteomes" id="UP000566324"/>
    </source>
</evidence>
<gene>
    <name evidence="1" type="ORF">GGQ98_001944</name>
</gene>
<accession>A0A7W7B1I8</accession>
<organism evidence="1 2">
    <name type="scientific">Sphingosinicella soli</name>
    <dbReference type="NCBI Taxonomy" id="333708"/>
    <lineage>
        <taxon>Bacteria</taxon>
        <taxon>Pseudomonadati</taxon>
        <taxon>Pseudomonadota</taxon>
        <taxon>Alphaproteobacteria</taxon>
        <taxon>Sphingomonadales</taxon>
        <taxon>Sphingosinicellaceae</taxon>
        <taxon>Sphingosinicella</taxon>
    </lineage>
</organism>
<dbReference type="RefSeq" id="WP_341534178.1">
    <property type="nucleotide sequence ID" value="NZ_JACHNZ010000020.1"/>
</dbReference>
<dbReference type="Proteomes" id="UP000566324">
    <property type="component" value="Unassembled WGS sequence"/>
</dbReference>
<dbReference type="SUPFAM" id="SSF54593">
    <property type="entry name" value="Glyoxalase/Bleomycin resistance protein/Dihydroxybiphenyl dioxygenase"/>
    <property type="match status" value="1"/>
</dbReference>
<dbReference type="Gene3D" id="3.10.180.10">
    <property type="entry name" value="2,3-Dihydroxybiphenyl 1,2-Dioxygenase, domain 1"/>
    <property type="match status" value="1"/>
</dbReference>
<dbReference type="InterPro" id="IPR029068">
    <property type="entry name" value="Glyas_Bleomycin-R_OHBP_Dase"/>
</dbReference>
<proteinExistence type="predicted"/>
<name>A0A7W7B1I8_9SPHN</name>